<dbReference type="EMBL" id="CAEZUP010000041">
    <property type="protein sequence ID" value="CAB4610807.1"/>
    <property type="molecule type" value="Genomic_DNA"/>
</dbReference>
<dbReference type="SUPFAM" id="SSF53335">
    <property type="entry name" value="S-adenosyl-L-methionine-dependent methyltransferases"/>
    <property type="match status" value="1"/>
</dbReference>
<evidence type="ECO:0000313" key="3">
    <source>
        <dbReference type="EMBL" id="CAB4610807.1"/>
    </source>
</evidence>
<gene>
    <name evidence="3" type="ORF">UFOPK1835_01077</name>
</gene>
<dbReference type="GO" id="GO:0016740">
    <property type="term" value="F:transferase activity"/>
    <property type="evidence" value="ECO:0007669"/>
    <property type="project" value="UniProtKB-KW"/>
</dbReference>
<feature type="domain" description="Methyltransferase" evidence="2">
    <location>
        <begin position="49"/>
        <end position="148"/>
    </location>
</feature>
<evidence type="ECO:0000256" key="1">
    <source>
        <dbReference type="ARBA" id="ARBA00022679"/>
    </source>
</evidence>
<dbReference type="Gene3D" id="3.40.50.150">
    <property type="entry name" value="Vaccinia Virus protein VP39"/>
    <property type="match status" value="1"/>
</dbReference>
<proteinExistence type="predicted"/>
<accession>A0A6J6HBJ3</accession>
<evidence type="ECO:0000259" key="2">
    <source>
        <dbReference type="Pfam" id="PF13649"/>
    </source>
</evidence>
<organism evidence="3">
    <name type="scientific">freshwater metagenome</name>
    <dbReference type="NCBI Taxonomy" id="449393"/>
    <lineage>
        <taxon>unclassified sequences</taxon>
        <taxon>metagenomes</taxon>
        <taxon>ecological metagenomes</taxon>
    </lineage>
</organism>
<keyword evidence="1" id="KW-0808">Transferase</keyword>
<dbReference type="PANTHER" id="PTHR43861">
    <property type="entry name" value="TRANS-ACONITATE 2-METHYLTRANSFERASE-RELATED"/>
    <property type="match status" value="1"/>
</dbReference>
<protein>
    <submittedName>
        <fullName evidence="3">Unannotated protein</fullName>
    </submittedName>
</protein>
<reference evidence="3" key="1">
    <citation type="submission" date="2020-05" db="EMBL/GenBank/DDBJ databases">
        <authorList>
            <person name="Chiriac C."/>
            <person name="Salcher M."/>
            <person name="Ghai R."/>
            <person name="Kavagutti S V."/>
        </authorList>
    </citation>
    <scope>NUCLEOTIDE SEQUENCE</scope>
</reference>
<sequence length="227" mass="24746">MKAPKSPAALRTMALWSEAPRKSRLHTTIRWWTAPFTELELEVPLAGDILEVGCGHGVFTVFLGISSRARRVVGIDIDSDKIALAKSAASGLRPGEAEVDFEVMPAGSVPATEGGWRAIVFADVLYLMHPEDRMAILAACFEALAPGGLLIVKEVDTRPRLKAFVAQFQELLSTRVFRITRGNHLAFPSLKELESLMSELGMSTIAKHIDHGYLHPHCVVIGTKPAP</sequence>
<dbReference type="InterPro" id="IPR029063">
    <property type="entry name" value="SAM-dependent_MTases_sf"/>
</dbReference>
<dbReference type="CDD" id="cd02440">
    <property type="entry name" value="AdoMet_MTases"/>
    <property type="match status" value="1"/>
</dbReference>
<dbReference type="AlphaFoldDB" id="A0A6J6HBJ3"/>
<name>A0A6J6HBJ3_9ZZZZ</name>
<dbReference type="Pfam" id="PF13649">
    <property type="entry name" value="Methyltransf_25"/>
    <property type="match status" value="1"/>
</dbReference>
<dbReference type="InterPro" id="IPR041698">
    <property type="entry name" value="Methyltransf_25"/>
</dbReference>